<keyword evidence="2" id="KW-0732">Signal</keyword>
<gene>
    <name evidence="4" type="ORF">A6D92_01455</name>
</gene>
<feature type="chain" id="PRO_5039090219" evidence="2">
    <location>
        <begin position="22"/>
        <end position="272"/>
    </location>
</feature>
<dbReference type="GO" id="GO:0008233">
    <property type="term" value="F:peptidase activity"/>
    <property type="evidence" value="ECO:0007669"/>
    <property type="project" value="InterPro"/>
</dbReference>
<dbReference type="Gene3D" id="3.30.1380.10">
    <property type="match status" value="1"/>
</dbReference>
<dbReference type="PANTHER" id="PTHR34385">
    <property type="entry name" value="D-ALANYL-D-ALANINE CARBOXYPEPTIDASE"/>
    <property type="match status" value="1"/>
</dbReference>
<accession>A0A1Y2TAD4</accession>
<dbReference type="GO" id="GO:0006508">
    <property type="term" value="P:proteolysis"/>
    <property type="evidence" value="ECO:0007669"/>
    <property type="project" value="InterPro"/>
</dbReference>
<dbReference type="AlphaFoldDB" id="A0A1Y2TAD4"/>
<feature type="region of interest" description="Disordered" evidence="1">
    <location>
        <begin position="24"/>
        <end position="74"/>
    </location>
</feature>
<dbReference type="CDD" id="cd14852">
    <property type="entry name" value="LD-carboxypeptidase"/>
    <property type="match status" value="1"/>
</dbReference>
<proteinExistence type="predicted"/>
<evidence type="ECO:0000313" key="5">
    <source>
        <dbReference type="Proteomes" id="UP000194267"/>
    </source>
</evidence>
<dbReference type="SUPFAM" id="SSF55166">
    <property type="entry name" value="Hedgehog/DD-peptidase"/>
    <property type="match status" value="1"/>
</dbReference>
<dbReference type="InterPro" id="IPR052179">
    <property type="entry name" value="DD-CPase-like"/>
</dbReference>
<dbReference type="InterPro" id="IPR058193">
    <property type="entry name" value="VanY/YodJ_core_dom"/>
</dbReference>
<dbReference type="Pfam" id="PF02557">
    <property type="entry name" value="VanY"/>
    <property type="match status" value="1"/>
</dbReference>
<dbReference type="InterPro" id="IPR003709">
    <property type="entry name" value="VanY-like_core_dom"/>
</dbReference>
<dbReference type="InterPro" id="IPR009045">
    <property type="entry name" value="Zn_M74/Hedgehog-like"/>
</dbReference>
<sequence>MSFPSKQVRLTLLALLAAALAAGCAPGPQLPPPVPVDPTAEAPAPVEPEPEPDSGPVPDPGPGAADPEPADAPGEREVQLVADPTAIDVLVNKQYALPADYVPPDLVEPNVRFIFDEWHERRLMRAEAAAALEEMFAAAEEDGIYLAGVSGYRSYEYQEMLYTSYVSTDGPELADRYSARPGHSEHQTGLAMDVSGSTGECAAEECFAGTPEAEWLAAHAHEFGFIIRYPEGKEHITGYMYEPWHVRYLGKDLARAVYESGLTYEEYVQRHR</sequence>
<evidence type="ECO:0000256" key="2">
    <source>
        <dbReference type="SAM" id="SignalP"/>
    </source>
</evidence>
<evidence type="ECO:0000256" key="1">
    <source>
        <dbReference type="SAM" id="MobiDB-lite"/>
    </source>
</evidence>
<dbReference type="EMBL" id="LWLV01000072">
    <property type="protein sequence ID" value="OTA42115.1"/>
    <property type="molecule type" value="Genomic_DNA"/>
</dbReference>
<dbReference type="Proteomes" id="UP000194267">
    <property type="component" value="Unassembled WGS sequence"/>
</dbReference>
<dbReference type="PROSITE" id="PS51257">
    <property type="entry name" value="PROKAR_LIPOPROTEIN"/>
    <property type="match status" value="1"/>
</dbReference>
<reference evidence="5" key="1">
    <citation type="submission" date="2016-04" db="EMBL/GenBank/DDBJ databases">
        <authorList>
            <person name="Antunes L.P."/>
            <person name="Martins L.F."/>
            <person name="Pereira R.V."/>
            <person name="Thomas A.M."/>
            <person name="Barbosa D."/>
            <person name="Nascimento L."/>
            <person name="Silva G.M."/>
            <person name="Condomitti G.W."/>
            <person name="Digiampietri L.A."/>
            <person name="Lombardi K.C."/>
            <person name="Ramos P.L."/>
            <person name="Quaggio R.B."/>
            <person name="Oliveira J.C."/>
            <person name="Pascon R.C."/>
            <person name="Cruz J.B."/>
            <person name="Silva A.M."/>
            <person name="Setubal J.C."/>
        </authorList>
    </citation>
    <scope>NUCLEOTIDE SEQUENCE [LARGE SCALE GENOMIC DNA]</scope>
</reference>
<organism evidence="4 5">
    <name type="scientific">Symbiobacterium thermophilum</name>
    <dbReference type="NCBI Taxonomy" id="2734"/>
    <lineage>
        <taxon>Bacteria</taxon>
        <taxon>Bacillati</taxon>
        <taxon>Bacillota</taxon>
        <taxon>Clostridia</taxon>
        <taxon>Eubacteriales</taxon>
        <taxon>Symbiobacteriaceae</taxon>
        <taxon>Symbiobacterium</taxon>
    </lineage>
</organism>
<evidence type="ECO:0000259" key="3">
    <source>
        <dbReference type="Pfam" id="PF02557"/>
    </source>
</evidence>
<comment type="caution">
    <text evidence="4">The sequence shown here is derived from an EMBL/GenBank/DDBJ whole genome shotgun (WGS) entry which is preliminary data.</text>
</comment>
<feature type="signal peptide" evidence="2">
    <location>
        <begin position="1"/>
        <end position="21"/>
    </location>
</feature>
<dbReference type="PANTHER" id="PTHR34385:SF1">
    <property type="entry name" value="PEPTIDOGLYCAN L-ALANYL-D-GLUTAMATE ENDOPEPTIDASE CWLK"/>
    <property type="match status" value="1"/>
</dbReference>
<name>A0A1Y2TAD4_SYMTR</name>
<protein>
    <submittedName>
        <fullName evidence="4">Peptidase</fullName>
    </submittedName>
</protein>
<feature type="domain" description="D-alanyl-D-alanine carboxypeptidase-like core" evidence="3">
    <location>
        <begin position="123"/>
        <end position="251"/>
    </location>
</feature>
<evidence type="ECO:0000313" key="4">
    <source>
        <dbReference type="EMBL" id="OTA42115.1"/>
    </source>
</evidence>